<name>A0A1X6YWL5_9RHOB</name>
<gene>
    <name evidence="8" type="ORF">ROH8110_01576</name>
</gene>
<keyword evidence="5" id="KW-1133">Transmembrane helix</keyword>
<sequence length="116" mass="12311">MTSLIDVIFLLLLFFMLSSTFSRFAEVELTAAGGGNAVRDDVKPAFLRLGADTLDLNGRAVALDGLAPAFAGAHDKGGPLSVLVSLRREVTSQRLTDLLVALRRVEGLRITLLGAS</sequence>
<evidence type="ECO:0000313" key="9">
    <source>
        <dbReference type="Proteomes" id="UP000193207"/>
    </source>
</evidence>
<protein>
    <submittedName>
        <fullName evidence="8">Biopolymer transport protein ExbD/TolR</fullName>
    </submittedName>
</protein>
<evidence type="ECO:0000313" key="8">
    <source>
        <dbReference type="EMBL" id="SLN32662.1"/>
    </source>
</evidence>
<keyword evidence="4 7" id="KW-0812">Transmembrane</keyword>
<evidence type="ECO:0000256" key="7">
    <source>
        <dbReference type="RuleBase" id="RU003879"/>
    </source>
</evidence>
<evidence type="ECO:0000256" key="2">
    <source>
        <dbReference type="ARBA" id="ARBA00005811"/>
    </source>
</evidence>
<proteinExistence type="inferred from homology"/>
<keyword evidence="6" id="KW-0472">Membrane</keyword>
<comment type="similarity">
    <text evidence="2 7">Belongs to the ExbD/TolR family.</text>
</comment>
<evidence type="ECO:0000256" key="3">
    <source>
        <dbReference type="ARBA" id="ARBA00022475"/>
    </source>
</evidence>
<evidence type="ECO:0000256" key="6">
    <source>
        <dbReference type="ARBA" id="ARBA00023136"/>
    </source>
</evidence>
<evidence type="ECO:0000256" key="5">
    <source>
        <dbReference type="ARBA" id="ARBA00022989"/>
    </source>
</evidence>
<organism evidence="8 9">
    <name type="scientific">Roseovarius halotolerans</name>
    <dbReference type="NCBI Taxonomy" id="505353"/>
    <lineage>
        <taxon>Bacteria</taxon>
        <taxon>Pseudomonadati</taxon>
        <taxon>Pseudomonadota</taxon>
        <taxon>Alphaproteobacteria</taxon>
        <taxon>Rhodobacterales</taxon>
        <taxon>Roseobacteraceae</taxon>
        <taxon>Roseovarius</taxon>
    </lineage>
</organism>
<evidence type="ECO:0000256" key="4">
    <source>
        <dbReference type="ARBA" id="ARBA00022692"/>
    </source>
</evidence>
<keyword evidence="7" id="KW-0813">Transport</keyword>
<dbReference type="GO" id="GO:0015031">
    <property type="term" value="P:protein transport"/>
    <property type="evidence" value="ECO:0007669"/>
    <property type="project" value="UniProtKB-KW"/>
</dbReference>
<dbReference type="AlphaFoldDB" id="A0A1X6YWL5"/>
<comment type="subcellular location">
    <subcellularLocation>
        <location evidence="1">Cell membrane</location>
        <topology evidence="1">Single-pass membrane protein</topology>
    </subcellularLocation>
    <subcellularLocation>
        <location evidence="7">Cell membrane</location>
        <topology evidence="7">Single-pass type II membrane protein</topology>
    </subcellularLocation>
</comment>
<evidence type="ECO:0000256" key="1">
    <source>
        <dbReference type="ARBA" id="ARBA00004162"/>
    </source>
</evidence>
<dbReference type="InterPro" id="IPR003400">
    <property type="entry name" value="ExbD"/>
</dbReference>
<dbReference type="Pfam" id="PF02472">
    <property type="entry name" value="ExbD"/>
    <property type="match status" value="1"/>
</dbReference>
<keyword evidence="9" id="KW-1185">Reference proteome</keyword>
<reference evidence="8 9" key="1">
    <citation type="submission" date="2017-03" db="EMBL/GenBank/DDBJ databases">
        <authorList>
            <person name="Afonso C.L."/>
            <person name="Miller P.J."/>
            <person name="Scott M.A."/>
            <person name="Spackman E."/>
            <person name="Goraichik I."/>
            <person name="Dimitrov K.M."/>
            <person name="Suarez D.L."/>
            <person name="Swayne D.E."/>
        </authorList>
    </citation>
    <scope>NUCLEOTIDE SEQUENCE [LARGE SCALE GENOMIC DNA]</scope>
    <source>
        <strain evidence="8 9">CECT 8110</strain>
    </source>
</reference>
<keyword evidence="7" id="KW-0653">Protein transport</keyword>
<dbReference type="EMBL" id="FWFU01000002">
    <property type="protein sequence ID" value="SLN32662.1"/>
    <property type="molecule type" value="Genomic_DNA"/>
</dbReference>
<accession>A0A1X6YWL5</accession>
<dbReference type="GO" id="GO:0005886">
    <property type="term" value="C:plasma membrane"/>
    <property type="evidence" value="ECO:0007669"/>
    <property type="project" value="UniProtKB-SubCell"/>
</dbReference>
<keyword evidence="3" id="KW-1003">Cell membrane</keyword>
<dbReference type="GO" id="GO:0022857">
    <property type="term" value="F:transmembrane transporter activity"/>
    <property type="evidence" value="ECO:0007669"/>
    <property type="project" value="InterPro"/>
</dbReference>
<dbReference type="Proteomes" id="UP000193207">
    <property type="component" value="Unassembled WGS sequence"/>
</dbReference>